<dbReference type="AlphaFoldDB" id="A0A0F9UF08"/>
<keyword evidence="1" id="KW-1133">Transmembrane helix</keyword>
<dbReference type="Pfam" id="PF18895">
    <property type="entry name" value="T4SS_pilin"/>
    <property type="match status" value="1"/>
</dbReference>
<comment type="caution">
    <text evidence="2">The sequence shown here is derived from an EMBL/GenBank/DDBJ whole genome shotgun (WGS) entry which is preliminary data.</text>
</comment>
<dbReference type="InterPro" id="IPR043993">
    <property type="entry name" value="T4SS_pilin"/>
</dbReference>
<feature type="transmembrane region" description="Helical" evidence="1">
    <location>
        <begin position="48"/>
        <end position="69"/>
    </location>
</feature>
<evidence type="ECO:0000313" key="2">
    <source>
        <dbReference type="EMBL" id="KKN91760.1"/>
    </source>
</evidence>
<gene>
    <name evidence="2" type="ORF">LCGC14_0214280</name>
</gene>
<reference evidence="2" key="1">
    <citation type="journal article" date="2015" name="Nature">
        <title>Complex archaea that bridge the gap between prokaryotes and eukaryotes.</title>
        <authorList>
            <person name="Spang A."/>
            <person name="Saw J.H."/>
            <person name="Jorgensen S.L."/>
            <person name="Zaremba-Niedzwiedzka K."/>
            <person name="Martijn J."/>
            <person name="Lind A.E."/>
            <person name="van Eijk R."/>
            <person name="Schleper C."/>
            <person name="Guy L."/>
            <person name="Ettema T.J."/>
        </authorList>
    </citation>
    <scope>NUCLEOTIDE SEQUENCE</scope>
</reference>
<dbReference type="EMBL" id="LAZR01000100">
    <property type="protein sequence ID" value="KKN91760.1"/>
    <property type="molecule type" value="Genomic_DNA"/>
</dbReference>
<evidence type="ECO:0008006" key="3">
    <source>
        <dbReference type="Google" id="ProtNLM"/>
    </source>
</evidence>
<protein>
    <recommendedName>
        <fullName evidence="3">TrbC/VIRB2 family protein</fullName>
    </recommendedName>
</protein>
<organism evidence="2">
    <name type="scientific">marine sediment metagenome</name>
    <dbReference type="NCBI Taxonomy" id="412755"/>
    <lineage>
        <taxon>unclassified sequences</taxon>
        <taxon>metagenomes</taxon>
        <taxon>ecological metagenomes</taxon>
    </lineage>
</organism>
<feature type="transmembrane region" description="Helical" evidence="1">
    <location>
        <begin position="90"/>
        <end position="112"/>
    </location>
</feature>
<accession>A0A0F9UF08</accession>
<name>A0A0F9UF08_9ZZZZ</name>
<sequence length="116" mass="12156">MKKILLASVLFSILAFPVVGLAGLEAPPEGIPETITAAADIIAIIDNLANWLFAILLAIAMVFIILAAFQFLTSGGDPARVTSARQSLMYALVGIAIAFLARGLVFLVRFVLGIAA</sequence>
<keyword evidence="1" id="KW-0812">Transmembrane</keyword>
<proteinExistence type="predicted"/>
<evidence type="ECO:0000256" key="1">
    <source>
        <dbReference type="SAM" id="Phobius"/>
    </source>
</evidence>
<keyword evidence="1" id="KW-0472">Membrane</keyword>